<evidence type="ECO:0000256" key="1">
    <source>
        <dbReference type="ARBA" id="ARBA00006271"/>
    </source>
</evidence>
<dbReference type="GO" id="GO:0030983">
    <property type="term" value="F:mismatched DNA binding"/>
    <property type="evidence" value="ECO:0007669"/>
    <property type="project" value="InterPro"/>
</dbReference>
<evidence type="ECO:0000313" key="12">
    <source>
        <dbReference type="EMBL" id="NBG88749.1"/>
    </source>
</evidence>
<dbReference type="HAMAP" id="MF_00096">
    <property type="entry name" value="MutS"/>
    <property type="match status" value="1"/>
</dbReference>
<evidence type="ECO:0000256" key="4">
    <source>
        <dbReference type="ARBA" id="ARBA00022763"/>
    </source>
</evidence>
<dbReference type="SMART" id="SM00533">
    <property type="entry name" value="MUTSd"/>
    <property type="match status" value="1"/>
</dbReference>
<accession>A0AA43XM28</accession>
<dbReference type="Pfam" id="PF05188">
    <property type="entry name" value="MutS_II"/>
    <property type="match status" value="1"/>
</dbReference>
<dbReference type="InterPro" id="IPR027417">
    <property type="entry name" value="P-loop_NTPase"/>
</dbReference>
<dbReference type="InterPro" id="IPR007860">
    <property type="entry name" value="DNA_mmatch_repair_MutS_con_dom"/>
</dbReference>
<evidence type="ECO:0000313" key="13">
    <source>
        <dbReference type="Proteomes" id="UP000449710"/>
    </source>
</evidence>
<keyword evidence="13" id="KW-1185">Reference proteome</keyword>
<evidence type="ECO:0000256" key="10">
    <source>
        <dbReference type="RuleBase" id="RU003756"/>
    </source>
</evidence>
<reference evidence="12 13" key="1">
    <citation type="submission" date="2019-04" db="EMBL/GenBank/DDBJ databases">
        <title>Isachenkonia alkalipeptolytica gen. nov. sp. nov. a new anaerobic, alkiliphilic organothrophic bacterium capable to reduce synthesized ferrihydrite isolated from a soda lake.</title>
        <authorList>
            <person name="Toshchakov S.V."/>
            <person name="Zavarzina D.G."/>
            <person name="Zhilina T.N."/>
            <person name="Kostrikina N.A."/>
            <person name="Kublanov I.V."/>
        </authorList>
    </citation>
    <scope>NUCLEOTIDE SEQUENCE [LARGE SCALE GENOMIC DNA]</scope>
    <source>
        <strain evidence="12 13">Z-1701</strain>
    </source>
</reference>
<dbReference type="Pfam" id="PF01624">
    <property type="entry name" value="MutS_I"/>
    <property type="match status" value="1"/>
</dbReference>
<dbReference type="FunFam" id="1.10.1420.10:FF:000001">
    <property type="entry name" value="DNA mismatch repair protein MutS"/>
    <property type="match status" value="1"/>
</dbReference>
<dbReference type="SUPFAM" id="SSF48334">
    <property type="entry name" value="DNA repair protein MutS, domain III"/>
    <property type="match status" value="1"/>
</dbReference>
<comment type="function">
    <text evidence="8 9">This protein is involved in the repair of mismatches in DNA. It is possible that it carries out the mismatch recognition step. This protein has a weak ATPase activity.</text>
</comment>
<keyword evidence="6 9" id="KW-0238">DNA-binding</keyword>
<protein>
    <recommendedName>
        <fullName evidence="2 9">DNA mismatch repair protein MutS</fullName>
    </recommendedName>
</protein>
<dbReference type="GO" id="GO:0003684">
    <property type="term" value="F:damaged DNA binding"/>
    <property type="evidence" value="ECO:0007669"/>
    <property type="project" value="UniProtKB-UniRule"/>
</dbReference>
<dbReference type="InterPro" id="IPR000432">
    <property type="entry name" value="DNA_mismatch_repair_MutS_C"/>
</dbReference>
<dbReference type="InterPro" id="IPR045076">
    <property type="entry name" value="MutS"/>
</dbReference>
<dbReference type="GO" id="GO:0140664">
    <property type="term" value="F:ATP-dependent DNA damage sensor activity"/>
    <property type="evidence" value="ECO:0007669"/>
    <property type="project" value="InterPro"/>
</dbReference>
<evidence type="ECO:0000256" key="7">
    <source>
        <dbReference type="ARBA" id="ARBA00023204"/>
    </source>
</evidence>
<feature type="binding site" evidence="9">
    <location>
        <begin position="626"/>
        <end position="633"/>
    </location>
    <ligand>
        <name>ATP</name>
        <dbReference type="ChEBI" id="CHEBI:30616"/>
    </ligand>
</feature>
<dbReference type="PROSITE" id="PS00486">
    <property type="entry name" value="DNA_MISMATCH_REPAIR_2"/>
    <property type="match status" value="1"/>
</dbReference>
<dbReference type="Pfam" id="PF05190">
    <property type="entry name" value="MutS_IV"/>
    <property type="match status" value="1"/>
</dbReference>
<dbReference type="InterPro" id="IPR016151">
    <property type="entry name" value="DNA_mismatch_repair_MutS_N"/>
</dbReference>
<dbReference type="SUPFAM" id="SSF55271">
    <property type="entry name" value="DNA repair protein MutS, domain I"/>
    <property type="match status" value="1"/>
</dbReference>
<organism evidence="12 13">
    <name type="scientific">Isachenkonia alkalipeptolytica</name>
    <dbReference type="NCBI Taxonomy" id="2565777"/>
    <lineage>
        <taxon>Bacteria</taxon>
        <taxon>Bacillati</taxon>
        <taxon>Bacillota</taxon>
        <taxon>Clostridia</taxon>
        <taxon>Eubacteriales</taxon>
        <taxon>Clostridiaceae</taxon>
        <taxon>Isachenkonia</taxon>
    </lineage>
</organism>
<dbReference type="NCBIfam" id="NF003810">
    <property type="entry name" value="PRK05399.1"/>
    <property type="match status" value="1"/>
</dbReference>
<name>A0AA43XM28_9CLOT</name>
<dbReference type="Gene3D" id="3.30.420.110">
    <property type="entry name" value="MutS, connector domain"/>
    <property type="match status" value="1"/>
</dbReference>
<sequence length="911" mass="104223">MKKLTPMMKQYLDLKEQYPDSLLFFRLGDFYELFFEDAITAARELEITLTARDCGQEEKAAMCGVPYHSVSNYLDRLVEKGYKIAICEQMEDPSEAKGIVKRDVVRVITPGTLIDTNLLEEKENNYLLALYSNQEGFGLSYTDISTGEFYTTHYPGKDNITLQSIKDELGKIAPKEIIYSFYGKESYGKNLLEYMRTLNIHAETIDEWNLDLNGVEKRLKTHFQVENIESLGLIDNPLETMASGILIDYLQRTQKRSLKHINHIDFYGHRDTMLLDANTRRNLELTHSMQHKGKKGSLLWVLDKTVTAMGGRMLRKWIEEPLIDHKTITKRLNTVDYFKEALLSREELVEALKHIYDLERLTSKIGYDSANPRDLISLKNSITYLPVIKEILIQSQDQLLLELLEDLDLLENIKELIESSILEEPSVGLKDGKIIKASYDPQVKELRELASDGHHWMTRLEEQEKQRTGIKSLKVKYNKIFGYFIDVTRSNLDLVPEDYIRKQTLANSERYITPELKEMESKILGAEEKIIALEHQLFLQVREQIKKHTHRIQKTAKVVAGIDVLNAFAQVAYENDYHKPEISVGDKIHIAEGRHPVVEKMLVEENFIPNDTFLNNKDEAISIITGPNMAGKSTYMRQVALISLMTQIGSFVPAKNASISIVDRIFTRVGASDDLSQGKSTFMVEMTEMAHILNNATEKSLLILDEIGRGTSTFDGLSIAWAIVEEISKNLKAKTLFSTHYHELTALGSNLTNVQNYQFTVKEEGDDIIFLRKVLKGNADKSYGIQVAKLAGLPVKVINNANGILHSLENNKKKPKVLEDQVQISKEKVQDGLSIREQREETHQVAKGRNPEQKQLDFHAYYERQLIDEVKSVNLVETTPLDALNYLYNLQSQLKNMTEENQHGKKSKNAR</sequence>
<evidence type="ECO:0000256" key="2">
    <source>
        <dbReference type="ARBA" id="ARBA00021982"/>
    </source>
</evidence>
<keyword evidence="7 9" id="KW-0234">DNA repair</keyword>
<comment type="caution">
    <text evidence="12">The sequence shown here is derived from an EMBL/GenBank/DDBJ whole genome shotgun (WGS) entry which is preliminary data.</text>
</comment>
<dbReference type="CDD" id="cd03284">
    <property type="entry name" value="ABC_MutS1"/>
    <property type="match status" value="1"/>
</dbReference>
<dbReference type="PANTHER" id="PTHR11361">
    <property type="entry name" value="DNA MISMATCH REPAIR PROTEIN MUTS FAMILY MEMBER"/>
    <property type="match status" value="1"/>
</dbReference>
<dbReference type="Pfam" id="PF00488">
    <property type="entry name" value="MutS_V"/>
    <property type="match status" value="1"/>
</dbReference>
<keyword evidence="3 9" id="KW-0547">Nucleotide-binding</keyword>
<comment type="similarity">
    <text evidence="1 9 10">Belongs to the DNA mismatch repair MutS family.</text>
</comment>
<dbReference type="InterPro" id="IPR007695">
    <property type="entry name" value="DNA_mismatch_repair_MutS-lik_N"/>
</dbReference>
<dbReference type="SUPFAM" id="SSF53150">
    <property type="entry name" value="DNA repair protein MutS, domain II"/>
    <property type="match status" value="1"/>
</dbReference>
<dbReference type="Gene3D" id="3.40.50.300">
    <property type="entry name" value="P-loop containing nucleotide triphosphate hydrolases"/>
    <property type="match status" value="1"/>
</dbReference>
<dbReference type="Proteomes" id="UP000449710">
    <property type="component" value="Unassembled WGS sequence"/>
</dbReference>
<dbReference type="PANTHER" id="PTHR11361:SF34">
    <property type="entry name" value="DNA MISMATCH REPAIR PROTEIN MSH1, MITOCHONDRIAL"/>
    <property type="match status" value="1"/>
</dbReference>
<evidence type="ECO:0000256" key="3">
    <source>
        <dbReference type="ARBA" id="ARBA00022741"/>
    </source>
</evidence>
<feature type="domain" description="DNA mismatch repair proteins mutS family" evidence="11">
    <location>
        <begin position="700"/>
        <end position="716"/>
    </location>
</feature>
<dbReference type="FunFam" id="3.40.1170.10:FF:000001">
    <property type="entry name" value="DNA mismatch repair protein MutS"/>
    <property type="match status" value="1"/>
</dbReference>
<keyword evidence="5 9" id="KW-0067">ATP-binding</keyword>
<evidence type="ECO:0000256" key="6">
    <source>
        <dbReference type="ARBA" id="ARBA00023125"/>
    </source>
</evidence>
<evidence type="ECO:0000256" key="9">
    <source>
        <dbReference type="HAMAP-Rule" id="MF_00096"/>
    </source>
</evidence>
<dbReference type="SUPFAM" id="SSF52540">
    <property type="entry name" value="P-loop containing nucleoside triphosphate hydrolases"/>
    <property type="match status" value="1"/>
</dbReference>
<dbReference type="Gene3D" id="3.40.1170.10">
    <property type="entry name" value="DNA repair protein MutS, domain I"/>
    <property type="match status" value="1"/>
</dbReference>
<dbReference type="Pfam" id="PF05192">
    <property type="entry name" value="MutS_III"/>
    <property type="match status" value="1"/>
</dbReference>
<evidence type="ECO:0000259" key="11">
    <source>
        <dbReference type="PROSITE" id="PS00486"/>
    </source>
</evidence>
<dbReference type="SMART" id="SM00534">
    <property type="entry name" value="MUTSac"/>
    <property type="match status" value="1"/>
</dbReference>
<dbReference type="FunFam" id="3.40.50.300:FF:000870">
    <property type="entry name" value="MutS protein homolog 4"/>
    <property type="match status" value="1"/>
</dbReference>
<dbReference type="Gene3D" id="1.10.1420.10">
    <property type="match status" value="2"/>
</dbReference>
<keyword evidence="4 9" id="KW-0227">DNA damage</keyword>
<dbReference type="GO" id="GO:0006298">
    <property type="term" value="P:mismatch repair"/>
    <property type="evidence" value="ECO:0007669"/>
    <property type="project" value="UniProtKB-UniRule"/>
</dbReference>
<dbReference type="PIRSF" id="PIRSF037677">
    <property type="entry name" value="DNA_mis_repair_Msh6"/>
    <property type="match status" value="1"/>
</dbReference>
<dbReference type="EMBL" id="SUMG01000011">
    <property type="protein sequence ID" value="NBG88749.1"/>
    <property type="molecule type" value="Genomic_DNA"/>
</dbReference>
<evidence type="ECO:0000256" key="8">
    <source>
        <dbReference type="ARBA" id="ARBA00024647"/>
    </source>
</evidence>
<gene>
    <name evidence="9 12" type="primary">mutS</name>
    <name evidence="12" type="ORF">ISALK_09570</name>
</gene>
<dbReference type="InterPro" id="IPR007696">
    <property type="entry name" value="DNA_mismatch_repair_MutS_core"/>
</dbReference>
<evidence type="ECO:0000256" key="5">
    <source>
        <dbReference type="ARBA" id="ARBA00022840"/>
    </source>
</evidence>
<dbReference type="AlphaFoldDB" id="A0AA43XM28"/>
<dbReference type="InterPro" id="IPR005748">
    <property type="entry name" value="DNA_mismatch_repair_MutS"/>
</dbReference>
<proteinExistence type="inferred from homology"/>
<dbReference type="InterPro" id="IPR036678">
    <property type="entry name" value="MutS_con_dom_sf"/>
</dbReference>
<dbReference type="NCBIfam" id="TIGR01070">
    <property type="entry name" value="mutS1"/>
    <property type="match status" value="1"/>
</dbReference>
<dbReference type="GO" id="GO:0005524">
    <property type="term" value="F:ATP binding"/>
    <property type="evidence" value="ECO:0007669"/>
    <property type="project" value="UniProtKB-UniRule"/>
</dbReference>
<dbReference type="GO" id="GO:0005829">
    <property type="term" value="C:cytosol"/>
    <property type="evidence" value="ECO:0007669"/>
    <property type="project" value="TreeGrafter"/>
</dbReference>
<dbReference type="InterPro" id="IPR007861">
    <property type="entry name" value="DNA_mismatch_repair_MutS_clamp"/>
</dbReference>
<dbReference type="InterPro" id="IPR036187">
    <property type="entry name" value="DNA_mismatch_repair_MutS_sf"/>
</dbReference>
<dbReference type="InterPro" id="IPR017261">
    <property type="entry name" value="DNA_mismatch_repair_MutS/MSH"/>
</dbReference>